<keyword evidence="2" id="KW-1133">Transmembrane helix</keyword>
<feature type="transmembrane region" description="Helical" evidence="2">
    <location>
        <begin position="538"/>
        <end position="563"/>
    </location>
</feature>
<dbReference type="AlphaFoldDB" id="A0A7S1YZ27"/>
<dbReference type="Pfam" id="PF13367">
    <property type="entry name" value="PrsW-protease"/>
    <property type="match status" value="1"/>
</dbReference>
<evidence type="ECO:0000313" key="3">
    <source>
        <dbReference type="EMBL" id="CAD9323805.1"/>
    </source>
</evidence>
<keyword evidence="2" id="KW-0812">Transmembrane</keyword>
<dbReference type="InterPro" id="IPR026898">
    <property type="entry name" value="PrsW"/>
</dbReference>
<keyword evidence="2" id="KW-0472">Membrane</keyword>
<feature type="transmembrane region" description="Helical" evidence="2">
    <location>
        <begin position="456"/>
        <end position="477"/>
    </location>
</feature>
<feature type="transmembrane region" description="Helical" evidence="2">
    <location>
        <begin position="411"/>
        <end position="436"/>
    </location>
</feature>
<evidence type="ECO:0000256" key="2">
    <source>
        <dbReference type="SAM" id="Phobius"/>
    </source>
</evidence>
<organism evidence="3">
    <name type="scientific">Ditylum brightwellii</name>
    <dbReference type="NCBI Taxonomy" id="49249"/>
    <lineage>
        <taxon>Eukaryota</taxon>
        <taxon>Sar</taxon>
        <taxon>Stramenopiles</taxon>
        <taxon>Ochrophyta</taxon>
        <taxon>Bacillariophyta</taxon>
        <taxon>Mediophyceae</taxon>
        <taxon>Lithodesmiophycidae</taxon>
        <taxon>Lithodesmiales</taxon>
        <taxon>Lithodesmiaceae</taxon>
        <taxon>Ditylum</taxon>
    </lineage>
</organism>
<reference evidence="3" key="1">
    <citation type="submission" date="2021-01" db="EMBL/GenBank/DDBJ databases">
        <authorList>
            <person name="Corre E."/>
            <person name="Pelletier E."/>
            <person name="Niang G."/>
            <person name="Scheremetjew M."/>
            <person name="Finn R."/>
            <person name="Kale V."/>
            <person name="Holt S."/>
            <person name="Cochrane G."/>
            <person name="Meng A."/>
            <person name="Brown T."/>
            <person name="Cohen L."/>
        </authorList>
    </citation>
    <scope>NUCLEOTIDE SEQUENCE</scope>
    <source>
        <strain evidence="3">Pop2</strain>
    </source>
</reference>
<feature type="compositionally biased region" description="Polar residues" evidence="1">
    <location>
        <begin position="589"/>
        <end position="605"/>
    </location>
</feature>
<feature type="transmembrane region" description="Helical" evidence="2">
    <location>
        <begin position="279"/>
        <end position="296"/>
    </location>
</feature>
<feature type="transmembrane region" description="Helical" evidence="2">
    <location>
        <begin position="227"/>
        <end position="248"/>
    </location>
</feature>
<protein>
    <recommendedName>
        <fullName evidence="4">PrsW family intramembrane metalloprotease</fullName>
    </recommendedName>
</protein>
<accession>A0A7S1YZ27</accession>
<evidence type="ECO:0000256" key="1">
    <source>
        <dbReference type="SAM" id="MobiDB-lite"/>
    </source>
</evidence>
<feature type="region of interest" description="Disordered" evidence="1">
    <location>
        <begin position="582"/>
        <end position="605"/>
    </location>
</feature>
<gene>
    <name evidence="3" type="ORF">DBRI1063_LOCUS7734</name>
</gene>
<feature type="region of interest" description="Disordered" evidence="1">
    <location>
        <begin position="344"/>
        <end position="379"/>
    </location>
</feature>
<name>A0A7S1YZ27_9STRA</name>
<dbReference type="EMBL" id="HBGN01012127">
    <property type="protein sequence ID" value="CAD9323805.1"/>
    <property type="molecule type" value="Transcribed_RNA"/>
</dbReference>
<evidence type="ECO:0008006" key="4">
    <source>
        <dbReference type="Google" id="ProtNLM"/>
    </source>
</evidence>
<feature type="transmembrane region" description="Helical" evidence="2">
    <location>
        <begin position="194"/>
        <end position="215"/>
    </location>
</feature>
<dbReference type="GO" id="GO:0008233">
    <property type="term" value="F:peptidase activity"/>
    <property type="evidence" value="ECO:0007669"/>
    <property type="project" value="InterPro"/>
</dbReference>
<proteinExistence type="predicted"/>
<feature type="transmembrane region" description="Helical" evidence="2">
    <location>
        <begin position="164"/>
        <end position="182"/>
    </location>
</feature>
<sequence length="605" mass="68086">MESASVLSPVSSYADDKKREDKYDGACSHTLCGCYPVDPVQYVDEDGEEYTVADNGINPGIVQKKKHKGEDFLARFFAWFSWCCCGCLCKCWVQGCSICALAQEARETRLLIPPKLQRIDYITHQPFYEYQPAINDIRREWKGKGRDTLGIMAHFKALSQLSRHIISTFFAVAVVVTLTLIFNPRSNFSWYDAIVVIATFLQSFIVLVVVFGIFHKSDLSLDAVVKFFASGFAIAVPIAFVTQFIMLNGFVSSSYCLYFLINVFSDEAFASYYDDNYEMFWIAGELLHAFLVASITEELCKYYAFRNVEHPDLIFLTGLDRATNEVVASLGGGYAYDSHQISASASRGDDDMSYSSRSSRRSRSSRSSRRKKSAFSILDDSSQASTSLRSVDTDEEYYEDENDVRSHRQRAMAVTTGMISVAVGLACAENLLYVFFLNGFGEDGIQRRTQDEWLVLLFRSIFPVHALAAAMQSIGVIKKFLEPRGDEKRGIGVGKIIFPAVLLHGFFDAVLMSINVYIETSYDNFYDGGGNGKKEPYNVVILNLTVAVSLILIMAVSGTWYYIQNRKQSRRLKRMEKADGTYEDASHYSHPTYTTQSHSQESSVV</sequence>
<feature type="transmembrane region" description="Helical" evidence="2">
    <location>
        <begin position="497"/>
        <end position="518"/>
    </location>
</feature>
<feature type="compositionally biased region" description="Basic residues" evidence="1">
    <location>
        <begin position="358"/>
        <end position="373"/>
    </location>
</feature>